<dbReference type="RefSeq" id="XP_008082054.1">
    <property type="nucleotide sequence ID" value="XM_008083863.1"/>
</dbReference>
<dbReference type="PANTHER" id="PTHR37016">
    <property type="match status" value="1"/>
</dbReference>
<dbReference type="GO" id="GO:0006508">
    <property type="term" value="P:proteolysis"/>
    <property type="evidence" value="ECO:0007669"/>
    <property type="project" value="UniProtKB-KW"/>
</dbReference>
<dbReference type="PANTHER" id="PTHR37016:SF3">
    <property type="entry name" value="NEUTRAL PROTEASE 2-RELATED"/>
    <property type="match status" value="1"/>
</dbReference>
<evidence type="ECO:0000313" key="10">
    <source>
        <dbReference type="Proteomes" id="UP000016922"/>
    </source>
</evidence>
<evidence type="ECO:0000256" key="5">
    <source>
        <dbReference type="ARBA" id="ARBA00022801"/>
    </source>
</evidence>
<dbReference type="GO" id="GO:0046872">
    <property type="term" value="F:metal ion binding"/>
    <property type="evidence" value="ECO:0007669"/>
    <property type="project" value="UniProtKB-KW"/>
</dbReference>
<evidence type="ECO:0000256" key="7">
    <source>
        <dbReference type="ARBA" id="ARBA00023049"/>
    </source>
</evidence>
<dbReference type="KEGG" id="glz:GLAREA_03610"/>
<gene>
    <name evidence="9" type="ORF">GLAREA_03610</name>
</gene>
<dbReference type="GO" id="GO:0008237">
    <property type="term" value="F:metallopeptidase activity"/>
    <property type="evidence" value="ECO:0007669"/>
    <property type="project" value="UniProtKB-KW"/>
</dbReference>
<dbReference type="HOGENOM" id="CLU_068923_1_0_1"/>
<keyword evidence="4" id="KW-0479">Metal-binding</keyword>
<evidence type="ECO:0000256" key="4">
    <source>
        <dbReference type="ARBA" id="ARBA00022723"/>
    </source>
</evidence>
<dbReference type="EMBL" id="KE145363">
    <property type="protein sequence ID" value="EPE30643.1"/>
    <property type="molecule type" value="Genomic_DNA"/>
</dbReference>
<evidence type="ECO:0000256" key="1">
    <source>
        <dbReference type="ARBA" id="ARBA00001947"/>
    </source>
</evidence>
<keyword evidence="3 9" id="KW-0645">Protease</keyword>
<keyword evidence="7 9" id="KW-0482">Metalloprotease</keyword>
<dbReference type="OrthoDB" id="1896086at2759"/>
<keyword evidence="5" id="KW-0378">Hydrolase</keyword>
<proteinExistence type="inferred from homology"/>
<comment type="cofactor">
    <cofactor evidence="1">
        <name>Zn(2+)</name>
        <dbReference type="ChEBI" id="CHEBI:29105"/>
    </cofactor>
</comment>
<evidence type="ECO:0000256" key="3">
    <source>
        <dbReference type="ARBA" id="ARBA00022670"/>
    </source>
</evidence>
<keyword evidence="6" id="KW-0862">Zinc</keyword>
<feature type="signal peptide" evidence="8">
    <location>
        <begin position="1"/>
        <end position="17"/>
    </location>
</feature>
<dbReference type="InterPro" id="IPR050414">
    <property type="entry name" value="Fungal_M35_metalloproteases"/>
</dbReference>
<name>S3DW76_GLAL2</name>
<sequence>MPISIPLVSLWLGFAATHHIPHIIAVEKRQAPDEEWHRDYDVFPNTYIDPKCTEQQIGIIKSAWYDSKLLADAQTNQQGGYDYNVPHSMWLGKDWVRWDNSHSNAAAATNRHTFAIWQNFENLKKLYAGTPTSGGNFQILWYCDDIYNACDGSTHAYYNNQQLASEDLEIHSTIFCDRFFAAESLGVQMERHKDNPRERLIIDNYETSTAVTMLHEVYHYKHLVAYPSTKDDAYHAQKCYDLAHDQGTPGVYRNADSYALDALAIYLQRHWQTVIPPAPQEWIDDYMPASDPDWENMKRFEHDGRDSVAGN</sequence>
<organism evidence="9 10">
    <name type="scientific">Glarea lozoyensis (strain ATCC 20868 / MF5171)</name>
    <dbReference type="NCBI Taxonomy" id="1116229"/>
    <lineage>
        <taxon>Eukaryota</taxon>
        <taxon>Fungi</taxon>
        <taxon>Dikarya</taxon>
        <taxon>Ascomycota</taxon>
        <taxon>Pezizomycotina</taxon>
        <taxon>Leotiomycetes</taxon>
        <taxon>Helotiales</taxon>
        <taxon>Helotiaceae</taxon>
        <taxon>Glarea</taxon>
    </lineage>
</organism>
<comment type="similarity">
    <text evidence="2">Belongs to the peptidase M35 family.</text>
</comment>
<evidence type="ECO:0000256" key="2">
    <source>
        <dbReference type="ARBA" id="ARBA00010279"/>
    </source>
</evidence>
<evidence type="ECO:0000256" key="8">
    <source>
        <dbReference type="SAM" id="SignalP"/>
    </source>
</evidence>
<keyword evidence="10" id="KW-1185">Reference proteome</keyword>
<dbReference type="InterPro" id="IPR024079">
    <property type="entry name" value="MetalloPept_cat_dom_sf"/>
</dbReference>
<dbReference type="GeneID" id="19462665"/>
<dbReference type="Gene3D" id="3.40.390.10">
    <property type="entry name" value="Collagenase (Catalytic Domain)"/>
    <property type="match status" value="1"/>
</dbReference>
<dbReference type="Proteomes" id="UP000016922">
    <property type="component" value="Unassembled WGS sequence"/>
</dbReference>
<evidence type="ECO:0000256" key="6">
    <source>
        <dbReference type="ARBA" id="ARBA00022833"/>
    </source>
</evidence>
<protein>
    <submittedName>
        <fullName evidence="9">Metalloproteases (Zincins), catalytic</fullName>
    </submittedName>
</protein>
<reference evidence="9 10" key="1">
    <citation type="journal article" date="2013" name="BMC Genomics">
        <title>Genomics-driven discovery of the pneumocandin biosynthetic gene cluster in the fungus Glarea lozoyensis.</title>
        <authorList>
            <person name="Chen L."/>
            <person name="Yue Q."/>
            <person name="Zhang X."/>
            <person name="Xiang M."/>
            <person name="Wang C."/>
            <person name="Li S."/>
            <person name="Che Y."/>
            <person name="Ortiz-Lopez F.J."/>
            <person name="Bills G.F."/>
            <person name="Liu X."/>
            <person name="An Z."/>
        </authorList>
    </citation>
    <scope>NUCLEOTIDE SEQUENCE [LARGE SCALE GENOMIC DNA]</scope>
    <source>
        <strain evidence="10">ATCC 20868 / MF5171</strain>
    </source>
</reference>
<keyword evidence="8" id="KW-0732">Signal</keyword>
<dbReference type="SUPFAM" id="SSF55486">
    <property type="entry name" value="Metalloproteases ('zincins'), catalytic domain"/>
    <property type="match status" value="1"/>
</dbReference>
<evidence type="ECO:0000313" key="9">
    <source>
        <dbReference type="EMBL" id="EPE30643.1"/>
    </source>
</evidence>
<dbReference type="AlphaFoldDB" id="S3DW76"/>
<feature type="chain" id="PRO_5004508621" evidence="8">
    <location>
        <begin position="18"/>
        <end position="311"/>
    </location>
</feature>
<accession>S3DW76</accession>